<reference evidence="1 2" key="1">
    <citation type="submission" date="2018-06" db="EMBL/GenBank/DDBJ databases">
        <authorList>
            <consortium name="Pathogen Informatics"/>
            <person name="Doyle S."/>
        </authorList>
    </citation>
    <scope>NUCLEOTIDE SEQUENCE [LARGE SCALE GENOMIC DNA]</scope>
    <source>
        <strain evidence="1 2">NCTC8985</strain>
    </source>
</reference>
<dbReference type="Proteomes" id="UP000254405">
    <property type="component" value="Unassembled WGS sequence"/>
</dbReference>
<evidence type="ECO:0000313" key="1">
    <source>
        <dbReference type="EMBL" id="STI78952.1"/>
    </source>
</evidence>
<organism evidence="1 2">
    <name type="scientific">Escherichia coli</name>
    <dbReference type="NCBI Taxonomy" id="562"/>
    <lineage>
        <taxon>Bacteria</taxon>
        <taxon>Pseudomonadati</taxon>
        <taxon>Pseudomonadota</taxon>
        <taxon>Gammaproteobacteria</taxon>
        <taxon>Enterobacterales</taxon>
        <taxon>Enterobacteriaceae</taxon>
        <taxon>Escherichia</taxon>
    </lineage>
</organism>
<accession>A0A376TP38</accession>
<sequence length="158" mass="18059">MSWATIATTKPIIRRSGSFWRVREKCLIALRLSGLPARQRHLWFGKILQNASISGSCSRFFCAHTPSSNGVFSSLRSKIITRLRTGSGLFSQHHFRQQRHTTAERHHRYHRFMPANRGVNHRVADFIASKPQFNAAAYRPLIGHNKRTVDQSGFSTDT</sequence>
<dbReference type="AlphaFoldDB" id="A0A376TP38"/>
<dbReference type="EMBL" id="UGCO01000001">
    <property type="protein sequence ID" value="STI78952.1"/>
    <property type="molecule type" value="Genomic_DNA"/>
</dbReference>
<proteinExistence type="predicted"/>
<gene>
    <name evidence="1" type="ORF">NCTC8985_04321</name>
</gene>
<evidence type="ECO:0000313" key="2">
    <source>
        <dbReference type="Proteomes" id="UP000254405"/>
    </source>
</evidence>
<protein>
    <submittedName>
        <fullName evidence="1">Uncharacterized protein</fullName>
    </submittedName>
</protein>
<name>A0A376TP38_ECOLX</name>